<dbReference type="InterPro" id="IPR058240">
    <property type="entry name" value="rSAM_sf"/>
</dbReference>
<keyword evidence="6" id="KW-0175">Coiled coil</keyword>
<dbReference type="Pfam" id="PF13353">
    <property type="entry name" value="Fer4_12"/>
    <property type="match status" value="1"/>
</dbReference>
<dbReference type="InterPro" id="IPR007554">
    <property type="entry name" value="Glycerophosphate_synth"/>
</dbReference>
<dbReference type="SMART" id="SM00028">
    <property type="entry name" value="TPR"/>
    <property type="match status" value="2"/>
</dbReference>
<keyword evidence="2" id="KW-0479">Metal-binding</keyword>
<protein>
    <submittedName>
        <fullName evidence="7">Uncharacterized protein</fullName>
    </submittedName>
</protein>
<dbReference type="InterPro" id="IPR043148">
    <property type="entry name" value="TagF_C"/>
</dbReference>
<dbReference type="RefSeq" id="WP_085333666.1">
    <property type="nucleotide sequence ID" value="NZ_MWJJ01000002.1"/>
</dbReference>
<dbReference type="SUPFAM" id="SSF102114">
    <property type="entry name" value="Radical SAM enzymes"/>
    <property type="match status" value="1"/>
</dbReference>
<evidence type="ECO:0000313" key="8">
    <source>
        <dbReference type="Proteomes" id="UP000193911"/>
    </source>
</evidence>
<dbReference type="CDD" id="cd01335">
    <property type="entry name" value="Radical_SAM"/>
    <property type="match status" value="1"/>
</dbReference>
<evidence type="ECO:0000256" key="5">
    <source>
        <dbReference type="PROSITE-ProRule" id="PRU00339"/>
    </source>
</evidence>
<evidence type="ECO:0000256" key="4">
    <source>
        <dbReference type="ARBA" id="ARBA00023014"/>
    </source>
</evidence>
<dbReference type="InterPro" id="IPR011990">
    <property type="entry name" value="TPR-like_helical_dom_sf"/>
</dbReference>
<dbReference type="InterPro" id="IPR007197">
    <property type="entry name" value="rSAM"/>
</dbReference>
<dbReference type="PROSITE" id="PS50005">
    <property type="entry name" value="TPR"/>
    <property type="match status" value="1"/>
</dbReference>
<dbReference type="Pfam" id="PF04464">
    <property type="entry name" value="Glyphos_transf"/>
    <property type="match status" value="1"/>
</dbReference>
<organism evidence="7 8">
    <name type="scientific">Clostridium sporogenes</name>
    <dbReference type="NCBI Taxonomy" id="1509"/>
    <lineage>
        <taxon>Bacteria</taxon>
        <taxon>Bacillati</taxon>
        <taxon>Bacillota</taxon>
        <taxon>Clostridia</taxon>
        <taxon>Eubacteriales</taxon>
        <taxon>Clostridiaceae</taxon>
        <taxon>Clostridium</taxon>
    </lineage>
</organism>
<evidence type="ECO:0000313" key="7">
    <source>
        <dbReference type="EMBL" id="OSB16886.1"/>
    </source>
</evidence>
<dbReference type="SFLD" id="SFLDS00029">
    <property type="entry name" value="Radical_SAM"/>
    <property type="match status" value="1"/>
</dbReference>
<dbReference type="GO" id="GO:0051536">
    <property type="term" value="F:iron-sulfur cluster binding"/>
    <property type="evidence" value="ECO:0007669"/>
    <property type="project" value="UniProtKB-KW"/>
</dbReference>
<dbReference type="InterPro" id="IPR051612">
    <property type="entry name" value="Teichoic_Acid_Biosynth"/>
</dbReference>
<keyword evidence="4" id="KW-0411">Iron-sulfur</keyword>
<reference evidence="7 8" key="1">
    <citation type="submission" date="2017-02" db="EMBL/GenBank/DDBJ databases">
        <title>Differentiating clades of botulinum-neurotoxin-producing Clostridia with a simple, multiplex PCR assay.</title>
        <authorList>
            <person name="Williamson C.H.D."/>
            <person name="Vazquez A."/>
            <person name="Hill K."/>
            <person name="Smith T.J."/>
            <person name="Nottingham R."/>
            <person name="Stone N.E."/>
            <person name="Sobek C.J."/>
            <person name="Cocking J.H."/>
            <person name="Fernandez R.A."/>
            <person name="Caballero P.A."/>
            <person name="Leiser O.P."/>
            <person name="Keim P."/>
            <person name="Sahl J.W."/>
        </authorList>
    </citation>
    <scope>NUCLEOTIDE SEQUENCE [LARGE SCALE GENOMIC DNA]</scope>
    <source>
        <strain evidence="7 8">CLS_DGF_0088_06</strain>
    </source>
</reference>
<keyword evidence="5" id="KW-0802">TPR repeat</keyword>
<dbReference type="Proteomes" id="UP000193911">
    <property type="component" value="Unassembled WGS sequence"/>
</dbReference>
<keyword evidence="1" id="KW-0949">S-adenosyl-L-methionine</keyword>
<evidence type="ECO:0000256" key="2">
    <source>
        <dbReference type="ARBA" id="ARBA00022723"/>
    </source>
</evidence>
<comment type="caution">
    <text evidence="7">The sequence shown here is derived from an EMBL/GenBank/DDBJ whole genome shotgun (WGS) entry which is preliminary data.</text>
</comment>
<feature type="coiled-coil region" evidence="6">
    <location>
        <begin position="646"/>
        <end position="673"/>
    </location>
</feature>
<name>A0ABD6RPF6_CLOSG</name>
<proteinExistence type="predicted"/>
<dbReference type="EMBL" id="MWJJ01000002">
    <property type="protein sequence ID" value="OSB16886.1"/>
    <property type="molecule type" value="Genomic_DNA"/>
</dbReference>
<evidence type="ECO:0000256" key="1">
    <source>
        <dbReference type="ARBA" id="ARBA00022691"/>
    </source>
</evidence>
<gene>
    <name evidence="7" type="ORF">B2H94_11915</name>
</gene>
<dbReference type="Gene3D" id="3.40.50.2000">
    <property type="entry name" value="Glycogen Phosphorylase B"/>
    <property type="match status" value="1"/>
</dbReference>
<dbReference type="SUPFAM" id="SSF48452">
    <property type="entry name" value="TPR-like"/>
    <property type="match status" value="1"/>
</dbReference>
<dbReference type="SUPFAM" id="SSF53756">
    <property type="entry name" value="UDP-Glycosyltransferase/glycogen phosphorylase"/>
    <property type="match status" value="2"/>
</dbReference>
<evidence type="ECO:0000256" key="3">
    <source>
        <dbReference type="ARBA" id="ARBA00023004"/>
    </source>
</evidence>
<dbReference type="InterPro" id="IPR019734">
    <property type="entry name" value="TPR_rpt"/>
</dbReference>
<evidence type="ECO:0000256" key="6">
    <source>
        <dbReference type="SAM" id="Coils"/>
    </source>
</evidence>
<dbReference type="Gene3D" id="1.25.40.10">
    <property type="entry name" value="Tetratricopeptide repeat domain"/>
    <property type="match status" value="1"/>
</dbReference>
<feature type="repeat" description="TPR" evidence="5">
    <location>
        <begin position="76"/>
        <end position="109"/>
    </location>
</feature>
<dbReference type="Gene3D" id="3.20.20.70">
    <property type="entry name" value="Aldolase class I"/>
    <property type="match status" value="1"/>
</dbReference>
<dbReference type="PANTHER" id="PTHR37316:SF3">
    <property type="entry name" value="TEICHOIC ACID GLYCEROL-PHOSPHATE TRANSFERASE"/>
    <property type="match status" value="1"/>
</dbReference>
<sequence>MEELEQYKKKVKKNIETLINSNNLEEAKNIIKEYEELVNNDVDIYSFKGVVAMIEGNMYEAEVILKKGNSLYKDSFDILYNLGHLYECENNNELAIEYYKKALINSNNEKEEYVTYNSLTSLGIKDSKDDIIVQKYYDKAVKLANKGNKSDAALYYGLTYKYSESKELKSRIGDLYNNNKSLKDIFNVAAKSKKKRFIILSSCGWSDIYQRMHHISRSLVKLGNEVIYITPNVQVNINSDNVSLNTLVEYSINNSKIVDGIKIYSPILSIYNEKAIANSYTYLVQSLLDKPTDANKTIIVTYMPYQIDTISSLKGDFIHIYDCVDDHSDLDYAFWGNKKDVLWEQELMNKADAITTTATSLYLERVSIEGRKNVYISRNAVNEGDFIFEDETIPKDLKNIPEPRIVYTGVVYERYDEKLFYDVVDSNPDKSFVVIGPIHSGMLEEKRNNLYLLGPKKHSDLRIYLKYMQIGIVPYIDTADMDIACDSIKQYEYIACGLPVITTYMPESAIGKIYTFLANSKEKFNEAINKALKLEINKQDISNFLVQNSWNARAALLCDIADHKISNDETDNLIKNIESTLTNICTRYNWPIFQTLRAMCLNLKDCKKFEAYMEKVHNNAKCKYIERQYLTALLQNNNIPKFVDEVKNSKYINKELKEELLNAKNNIKRINVVGFLCIGNIIKALEVLKEIKNNDFKIIYELYIRYILGEYDFYKKLNLISVKNQQNVLVKFLKKNINPSKCDNERDCYIYVSDIFNNTSQDIINKISINNMKIEGLCGVEEGVKYNIRIFSIQLITRLQNYKNIKIIVPYDNYYINQIRILAENGINQCYVGVISGGELKLIDIDSEMMKDIKNKKYNKTITFNKFNAADSNVHALIKYIPEVYKRRYKLNVIYGRDVWSIDNIVKVPLISNVTVSGFGTFLYNYPKFTYNIEVGHGGLQLKACGLMDKKDKNSGGNPEVYEKVDVICVASQLNAVTFSSFYAIPENKYSITGLPRNDLLFLSESRKKLEELIGAKLDNKKIIFNMPTFHVFDQIGRIEGSEELIDSFKIKNFNYKEFNEFLQNNNMICISKVHHGEEKSIKEKTEKRKYKNIFFIDNDDIDKKNLDLYEILGAADLLITDYSTVYNDFLFMNKPIVFVNTDIEEYRKERGLVLEPYDFWTAGPKVKSQKKLQEELKRCFEDSNYYKKDREKILPVFFKDLDTNSIERTWNVIEKSLQKNNFPINLDLLCISVGQLCSLKCKDCGNFSPYAPSDTKIYKIDKLKKHLKCVLDNIDYLETLQIQGGEPFLYNNLVQLIEFARSFKNIKNIVIATNGTIVPQNKVLNSIKTNDVIVRISDYLNCTNKREVLEDELKLYGINYSIYSFASNNCDWYYMGGPDKKINHDDKVVQQRFENCKFNVCLTLENGIIGYCSRSIVSQKIQGFIGNTDDYVELDDNKNIREDLYFYVNNKNFMECCRYCNGTDGKLIPAAIQL</sequence>
<dbReference type="InterPro" id="IPR013785">
    <property type="entry name" value="Aldolase_TIM"/>
</dbReference>
<accession>A0ABD6RPF6</accession>
<dbReference type="GO" id="GO:0046872">
    <property type="term" value="F:metal ion binding"/>
    <property type="evidence" value="ECO:0007669"/>
    <property type="project" value="UniProtKB-KW"/>
</dbReference>
<dbReference type="PANTHER" id="PTHR37316">
    <property type="entry name" value="TEICHOIC ACID GLYCEROL-PHOSPHATE PRIMASE"/>
    <property type="match status" value="1"/>
</dbReference>
<keyword evidence="3" id="KW-0408">Iron</keyword>
<dbReference type="Gene3D" id="3.40.50.12580">
    <property type="match status" value="1"/>
</dbReference>